<evidence type="ECO:0000259" key="13">
    <source>
        <dbReference type="Pfam" id="PF13603"/>
    </source>
</evidence>
<evidence type="ECO:0000256" key="1">
    <source>
        <dbReference type="ARBA" id="ARBA00005594"/>
    </source>
</evidence>
<name>A0A1F7WQE3_9BACT</name>
<reference evidence="14 15" key="1">
    <citation type="journal article" date="2016" name="Nat. Commun.">
        <title>Thousands of microbial genomes shed light on interconnected biogeochemical processes in an aquifer system.</title>
        <authorList>
            <person name="Anantharaman K."/>
            <person name="Brown C.T."/>
            <person name="Hug L.A."/>
            <person name="Sharon I."/>
            <person name="Castelle C.J."/>
            <person name="Probst A.J."/>
            <person name="Thomas B.C."/>
            <person name="Singh A."/>
            <person name="Wilkins M.J."/>
            <person name="Karaoz U."/>
            <person name="Brodie E.L."/>
            <person name="Williams K.H."/>
            <person name="Hubbard S.S."/>
            <person name="Banfield J.F."/>
        </authorList>
    </citation>
    <scope>NUCLEOTIDE SEQUENCE [LARGE SCALE GENOMIC DNA]</scope>
</reference>
<keyword evidence="4 8" id="KW-0067">ATP-binding</keyword>
<dbReference type="HAMAP" id="MF_00049_B">
    <property type="entry name" value="Leu_tRNA_synth_B"/>
    <property type="match status" value="1"/>
</dbReference>
<sequence length="819" mass="93275">MSRENISEEFNFKVIDKKWRKFWEDNKIYKVDVNADKPKYYCLDMFPYPSGAGLHVGHWRGYVISDVCSRLKLMQGYNVMHPMGWDSFGLPAENDAIKLEIHPSVLTKERIDNFRRQLKEIGAVYDWDLEFATSDADYYKWTQWIFVKLYKAGLAYRKMMPINFCPSCKTGLANEEVTGGECERCGSAVEKRDMYQWMLRITKYADRLADDLDKVDWPESVKSLQRNWIGRSYGAKIDFTLASGGEKITVFTTRPDTLFGATYMVLAPEHQLVSKITAPEKMDEVKKYIETASNKSEIDRMAENRKKDGVFTGAYALNPLSGEKIPVWISDYVLAHYGTGAIMCVPGHDTRDFEFARTFGIDIRRVIAKSLDGIADPAKVSSEGLDEAFTETGFMVNSGPYSGMDTETGKTKVIEELKKRGIGDQSINYKLRDWIFARQRYWGEPIPIIYCDKCGEVPVPEEELPVRLPHVEKYKPTGTGQSPLAAIADFVNCKCPKCGAAAKRETDTMPQWAGSSWYFLRYPNPKLDTAPFSDEIMKKWMPVDLYIGGIEHATLHLLYARFFIKALYDMGHLPFDEPFTKLFNQGIIYRNGSKMSKSRGNVVNPDEIVEKFGSDCLRMFELFIGPPDIMCEWKDDGIIGVSKFIKRFYKIAVHNIGNKGYQEPVELLRARHRFIKTASERINAFQFNTFISACMEFSNALSDYDKCSAETVKAMTVMLSPMAPHVCEEIWSLLGNDKSIFLSGKWPEFDPALAALDEISIPVQINGKLRGTINAPKGAEEQAVKDLIAKNEFIVKNLEGKQVVKFVFVKDKIVNYVVK</sequence>
<evidence type="ECO:0000256" key="8">
    <source>
        <dbReference type="HAMAP-Rule" id="MF_00049"/>
    </source>
</evidence>
<keyword evidence="3 8" id="KW-0547">Nucleotide-binding</keyword>
<dbReference type="FunFam" id="3.40.50.620:FF:000056">
    <property type="entry name" value="Leucine--tRNA ligase"/>
    <property type="match status" value="1"/>
</dbReference>
<gene>
    <name evidence="8" type="primary">leuS</name>
    <name evidence="14" type="ORF">A2008_05400</name>
</gene>
<dbReference type="InterPro" id="IPR009008">
    <property type="entry name" value="Val/Leu/Ile-tRNA-synth_edit"/>
</dbReference>
<dbReference type="Pfam" id="PF09334">
    <property type="entry name" value="tRNA-synt_1g"/>
    <property type="match status" value="1"/>
</dbReference>
<dbReference type="Pfam" id="PF13603">
    <property type="entry name" value="tRNA-synt_1_2"/>
    <property type="match status" value="1"/>
</dbReference>
<evidence type="ECO:0000256" key="4">
    <source>
        <dbReference type="ARBA" id="ARBA00022840"/>
    </source>
</evidence>
<dbReference type="Proteomes" id="UP000178735">
    <property type="component" value="Unassembled WGS sequence"/>
</dbReference>
<dbReference type="CDD" id="cd00812">
    <property type="entry name" value="LeuRS_core"/>
    <property type="match status" value="1"/>
</dbReference>
<evidence type="ECO:0000313" key="15">
    <source>
        <dbReference type="Proteomes" id="UP000178735"/>
    </source>
</evidence>
<dbReference type="GO" id="GO:0006429">
    <property type="term" value="P:leucyl-tRNA aminoacylation"/>
    <property type="evidence" value="ECO:0007669"/>
    <property type="project" value="UniProtKB-UniRule"/>
</dbReference>
<dbReference type="InterPro" id="IPR002302">
    <property type="entry name" value="Leu-tRNA-ligase"/>
</dbReference>
<dbReference type="NCBIfam" id="TIGR00396">
    <property type="entry name" value="leuS_bact"/>
    <property type="match status" value="1"/>
</dbReference>
<dbReference type="InterPro" id="IPR015413">
    <property type="entry name" value="Methionyl/Leucyl_tRNA_Synth"/>
</dbReference>
<evidence type="ECO:0000259" key="10">
    <source>
        <dbReference type="Pfam" id="PF00133"/>
    </source>
</evidence>
<evidence type="ECO:0000259" key="12">
    <source>
        <dbReference type="Pfam" id="PF09334"/>
    </source>
</evidence>
<dbReference type="InterPro" id="IPR013155">
    <property type="entry name" value="M/V/L/I-tRNA-synth_anticd-bd"/>
</dbReference>
<dbReference type="InterPro" id="IPR014729">
    <property type="entry name" value="Rossmann-like_a/b/a_fold"/>
</dbReference>
<feature type="domain" description="Aminoacyl-tRNA synthetase class Ia" evidence="10">
    <location>
        <begin position="431"/>
        <end position="620"/>
    </location>
</feature>
<dbReference type="GO" id="GO:0004823">
    <property type="term" value="F:leucine-tRNA ligase activity"/>
    <property type="evidence" value="ECO:0007669"/>
    <property type="project" value="UniProtKB-UniRule"/>
</dbReference>
<evidence type="ECO:0000313" key="14">
    <source>
        <dbReference type="EMBL" id="OGM04649.1"/>
    </source>
</evidence>
<feature type="domain" description="Methionyl/Valyl/Leucyl/Isoleucyl-tRNA synthetase anticodon-binding" evidence="11">
    <location>
        <begin position="667"/>
        <end position="783"/>
    </location>
</feature>
<comment type="catalytic activity">
    <reaction evidence="7 8">
        <text>tRNA(Leu) + L-leucine + ATP = L-leucyl-tRNA(Leu) + AMP + diphosphate</text>
        <dbReference type="Rhea" id="RHEA:11688"/>
        <dbReference type="Rhea" id="RHEA-COMP:9613"/>
        <dbReference type="Rhea" id="RHEA-COMP:9622"/>
        <dbReference type="ChEBI" id="CHEBI:30616"/>
        <dbReference type="ChEBI" id="CHEBI:33019"/>
        <dbReference type="ChEBI" id="CHEBI:57427"/>
        <dbReference type="ChEBI" id="CHEBI:78442"/>
        <dbReference type="ChEBI" id="CHEBI:78494"/>
        <dbReference type="ChEBI" id="CHEBI:456215"/>
        <dbReference type="EC" id="6.1.1.4"/>
    </reaction>
</comment>
<dbReference type="PANTHER" id="PTHR43740">
    <property type="entry name" value="LEUCYL-TRNA SYNTHETASE"/>
    <property type="match status" value="1"/>
</dbReference>
<dbReference type="PRINTS" id="PR00985">
    <property type="entry name" value="TRNASYNTHLEU"/>
</dbReference>
<dbReference type="FunFam" id="1.10.730.10:FF:000002">
    <property type="entry name" value="Leucine--tRNA ligase"/>
    <property type="match status" value="1"/>
</dbReference>
<dbReference type="FunFam" id="3.40.50.620:FF:000077">
    <property type="entry name" value="Leucine--tRNA ligase"/>
    <property type="match status" value="1"/>
</dbReference>
<dbReference type="GO" id="GO:0002161">
    <property type="term" value="F:aminoacyl-tRNA deacylase activity"/>
    <property type="evidence" value="ECO:0007669"/>
    <property type="project" value="InterPro"/>
</dbReference>
<dbReference type="InterPro" id="IPR025709">
    <property type="entry name" value="Leu_tRNA-synth_edit"/>
</dbReference>
<comment type="subcellular location">
    <subcellularLocation>
        <location evidence="8">Cytoplasm</location>
    </subcellularLocation>
</comment>
<dbReference type="EC" id="6.1.1.4" evidence="8"/>
<evidence type="ECO:0000256" key="7">
    <source>
        <dbReference type="ARBA" id="ARBA00047469"/>
    </source>
</evidence>
<feature type="domain" description="Leucyl-tRNA synthetase editing" evidence="13">
    <location>
        <begin position="226"/>
        <end position="417"/>
    </location>
</feature>
<dbReference type="CDD" id="cd07958">
    <property type="entry name" value="Anticodon_Ia_Leu_BEm"/>
    <property type="match status" value="1"/>
</dbReference>
<dbReference type="Pfam" id="PF08264">
    <property type="entry name" value="Anticodon_1"/>
    <property type="match status" value="1"/>
</dbReference>
<organism evidence="14 15">
    <name type="scientific">Candidatus Wallbacteria bacterium GWC2_49_35</name>
    <dbReference type="NCBI Taxonomy" id="1817813"/>
    <lineage>
        <taxon>Bacteria</taxon>
        <taxon>Candidatus Walliibacteriota</taxon>
    </lineage>
</organism>
<dbReference type="GO" id="GO:0005829">
    <property type="term" value="C:cytosol"/>
    <property type="evidence" value="ECO:0007669"/>
    <property type="project" value="TreeGrafter"/>
</dbReference>
<feature type="short sequence motif" description="'KMSKS' region" evidence="8">
    <location>
        <begin position="594"/>
        <end position="598"/>
    </location>
</feature>
<keyword evidence="5 8" id="KW-0648">Protein biosynthesis</keyword>
<evidence type="ECO:0000259" key="11">
    <source>
        <dbReference type="Pfam" id="PF08264"/>
    </source>
</evidence>
<comment type="similarity">
    <text evidence="1 8 9">Belongs to the class-I aminoacyl-tRNA synthetase family.</text>
</comment>
<dbReference type="SUPFAM" id="SSF47323">
    <property type="entry name" value="Anticodon-binding domain of a subclass of class I aminoacyl-tRNA synthetases"/>
    <property type="match status" value="1"/>
</dbReference>
<dbReference type="Pfam" id="PF00133">
    <property type="entry name" value="tRNA-synt_1"/>
    <property type="match status" value="1"/>
</dbReference>
<feature type="domain" description="Methionyl/Leucyl tRNA synthetase" evidence="12">
    <location>
        <begin position="46"/>
        <end position="196"/>
    </location>
</feature>
<comment type="caution">
    <text evidence="14">The sequence shown here is derived from an EMBL/GenBank/DDBJ whole genome shotgun (WGS) entry which is preliminary data.</text>
</comment>
<dbReference type="SUPFAM" id="SSF52374">
    <property type="entry name" value="Nucleotidylyl transferase"/>
    <property type="match status" value="1"/>
</dbReference>
<dbReference type="SUPFAM" id="SSF50677">
    <property type="entry name" value="ValRS/IleRS/LeuRS editing domain"/>
    <property type="match status" value="1"/>
</dbReference>
<evidence type="ECO:0000256" key="9">
    <source>
        <dbReference type="RuleBase" id="RU363039"/>
    </source>
</evidence>
<dbReference type="AlphaFoldDB" id="A0A1F7WQE3"/>
<comment type="caution">
    <text evidence="8">Lacks conserved residue(s) required for the propagation of feature annotation.</text>
</comment>
<evidence type="ECO:0000256" key="3">
    <source>
        <dbReference type="ARBA" id="ARBA00022741"/>
    </source>
</evidence>
<dbReference type="EMBL" id="MGFH01000139">
    <property type="protein sequence ID" value="OGM04649.1"/>
    <property type="molecule type" value="Genomic_DNA"/>
</dbReference>
<protein>
    <recommendedName>
        <fullName evidence="8">Leucine--tRNA ligase</fullName>
        <ecNumber evidence="8">6.1.1.4</ecNumber>
    </recommendedName>
    <alternativeName>
        <fullName evidence="8">Leucyl-tRNA synthetase</fullName>
        <shortName evidence="8">LeuRS</shortName>
    </alternativeName>
</protein>
<dbReference type="STRING" id="1817813.A2008_05400"/>
<dbReference type="InterPro" id="IPR009080">
    <property type="entry name" value="tRNAsynth_Ia_anticodon-bd"/>
</dbReference>
<proteinExistence type="inferred from homology"/>
<keyword evidence="8" id="KW-0963">Cytoplasm</keyword>
<dbReference type="Gene3D" id="3.40.50.620">
    <property type="entry name" value="HUPs"/>
    <property type="match status" value="2"/>
</dbReference>
<dbReference type="InterPro" id="IPR002300">
    <property type="entry name" value="aa-tRNA-synth_Ia"/>
</dbReference>
<evidence type="ECO:0000256" key="5">
    <source>
        <dbReference type="ARBA" id="ARBA00022917"/>
    </source>
</evidence>
<feature type="binding site" evidence="8">
    <location>
        <position position="597"/>
    </location>
    <ligand>
        <name>ATP</name>
        <dbReference type="ChEBI" id="CHEBI:30616"/>
    </ligand>
</feature>
<keyword evidence="2 8" id="KW-0436">Ligase</keyword>
<accession>A0A1F7WQE3</accession>
<evidence type="ECO:0000256" key="2">
    <source>
        <dbReference type="ARBA" id="ARBA00022598"/>
    </source>
</evidence>
<dbReference type="GO" id="GO:0005524">
    <property type="term" value="F:ATP binding"/>
    <property type="evidence" value="ECO:0007669"/>
    <property type="project" value="UniProtKB-UniRule"/>
</dbReference>
<dbReference type="Gene3D" id="1.10.730.10">
    <property type="entry name" value="Isoleucyl-tRNA Synthetase, Domain 1"/>
    <property type="match status" value="2"/>
</dbReference>
<evidence type="ECO:0000256" key="6">
    <source>
        <dbReference type="ARBA" id="ARBA00023146"/>
    </source>
</evidence>
<keyword evidence="6 8" id="KW-0030">Aminoacyl-tRNA synthetase</keyword>
<dbReference type="PANTHER" id="PTHR43740:SF2">
    <property type="entry name" value="LEUCINE--TRNA LIGASE, MITOCHONDRIAL"/>
    <property type="match status" value="1"/>
</dbReference>